<gene>
    <name evidence="2" type="ORF">A2957_01915</name>
</gene>
<dbReference type="InterPro" id="IPR021139">
    <property type="entry name" value="NYN"/>
</dbReference>
<dbReference type="InterPro" id="IPR047140">
    <property type="entry name" value="LabA"/>
</dbReference>
<feature type="domain" description="NYN" evidence="1">
    <location>
        <begin position="4"/>
        <end position="177"/>
    </location>
</feature>
<evidence type="ECO:0000313" key="2">
    <source>
        <dbReference type="EMBL" id="OGK43852.1"/>
    </source>
</evidence>
<evidence type="ECO:0000313" key="3">
    <source>
        <dbReference type="Proteomes" id="UP000179072"/>
    </source>
</evidence>
<name>A0A1F7IKG5_9BACT</name>
<evidence type="ECO:0000259" key="1">
    <source>
        <dbReference type="Pfam" id="PF01936"/>
    </source>
</evidence>
<sequence>MKSRTILLIDGENFLHKVKEVLKEAKVGDKRANLSRININSLLEKSLEEFSISRKLFYAAKLHFNPETEAKSKELILQQRYLKTQLTKHKFKFIIGGNVRSQKVGNKVIFREKGVDVKIAVDMVSFAVDKEAQTIILCSSDSDLQPAVQEAKRRGIKVVYLGFGRNPNKGLTYTTDKTILFRDLEVLEACGLK</sequence>
<reference evidence="2 3" key="1">
    <citation type="journal article" date="2016" name="Nat. Commun.">
        <title>Thousands of microbial genomes shed light on interconnected biogeochemical processes in an aquifer system.</title>
        <authorList>
            <person name="Anantharaman K."/>
            <person name="Brown C.T."/>
            <person name="Hug L.A."/>
            <person name="Sharon I."/>
            <person name="Castelle C.J."/>
            <person name="Probst A.J."/>
            <person name="Thomas B.C."/>
            <person name="Singh A."/>
            <person name="Wilkins M.J."/>
            <person name="Karaoz U."/>
            <person name="Brodie E.L."/>
            <person name="Williams K.H."/>
            <person name="Hubbard S.S."/>
            <person name="Banfield J.F."/>
        </authorList>
    </citation>
    <scope>NUCLEOTIDE SEQUENCE [LARGE SCALE GENOMIC DNA]</scope>
</reference>
<proteinExistence type="predicted"/>
<dbReference type="AlphaFoldDB" id="A0A1F7IKG5"/>
<organism evidence="2 3">
    <name type="scientific">Candidatus Roizmanbacteria bacterium RIFCSPLOWO2_01_FULL_38_11</name>
    <dbReference type="NCBI Taxonomy" id="1802060"/>
    <lineage>
        <taxon>Bacteria</taxon>
        <taxon>Candidatus Roizmaniibacteriota</taxon>
    </lineage>
</organism>
<dbReference type="PANTHER" id="PTHR35458:SF8">
    <property type="entry name" value="SLR0650 PROTEIN"/>
    <property type="match status" value="1"/>
</dbReference>
<dbReference type="Pfam" id="PF01936">
    <property type="entry name" value="NYN"/>
    <property type="match status" value="1"/>
</dbReference>
<dbReference type="Gene3D" id="3.40.50.1010">
    <property type="entry name" value="5'-nuclease"/>
    <property type="match status" value="1"/>
</dbReference>
<comment type="caution">
    <text evidence="2">The sequence shown here is derived from an EMBL/GenBank/DDBJ whole genome shotgun (WGS) entry which is preliminary data.</text>
</comment>
<dbReference type="Proteomes" id="UP000179072">
    <property type="component" value="Unassembled WGS sequence"/>
</dbReference>
<protein>
    <recommendedName>
        <fullName evidence="1">NYN domain-containing protein</fullName>
    </recommendedName>
</protein>
<dbReference type="InterPro" id="IPR028082">
    <property type="entry name" value="Peripla_BP_I"/>
</dbReference>
<accession>A0A1F7IKG5</accession>
<dbReference type="PANTHER" id="PTHR35458">
    <property type="entry name" value="SLR0755 PROTEIN"/>
    <property type="match status" value="1"/>
</dbReference>
<dbReference type="SUPFAM" id="SSF53822">
    <property type="entry name" value="Periplasmic binding protein-like I"/>
    <property type="match status" value="1"/>
</dbReference>
<dbReference type="GO" id="GO:0004540">
    <property type="term" value="F:RNA nuclease activity"/>
    <property type="evidence" value="ECO:0007669"/>
    <property type="project" value="InterPro"/>
</dbReference>
<dbReference type="EMBL" id="MGAK01000029">
    <property type="protein sequence ID" value="OGK43852.1"/>
    <property type="molecule type" value="Genomic_DNA"/>
</dbReference>
<dbReference type="STRING" id="1802060.A2957_01915"/>